<keyword evidence="2" id="KW-1003">Cell membrane</keyword>
<name>A0A1C3KP52_PLAOA</name>
<reference evidence="6 7" key="1">
    <citation type="submission" date="2016-06" db="EMBL/GenBank/DDBJ databases">
        <authorList>
            <consortium name="Pathogen Informatics"/>
        </authorList>
    </citation>
    <scope>NUCLEOTIDE SEQUENCE [LARGE SCALE GENOMIC DNA]</scope>
    <source>
        <strain evidence="6">PowCR01</strain>
    </source>
</reference>
<feature type="compositionally biased region" description="Basic and acidic residues" evidence="3">
    <location>
        <begin position="748"/>
        <end position="767"/>
    </location>
</feature>
<keyword evidence="4" id="KW-1133">Transmembrane helix</keyword>
<feature type="compositionally biased region" description="Basic and acidic residues" evidence="3">
    <location>
        <begin position="214"/>
        <end position="227"/>
    </location>
</feature>
<feature type="region of interest" description="Disordered" evidence="3">
    <location>
        <begin position="747"/>
        <end position="777"/>
    </location>
</feature>
<dbReference type="PROSITE" id="PS50092">
    <property type="entry name" value="TSP1"/>
    <property type="match status" value="1"/>
</dbReference>
<keyword evidence="5" id="KW-0732">Signal</keyword>
<keyword evidence="4" id="KW-0472">Membrane</keyword>
<evidence type="ECO:0000256" key="5">
    <source>
        <dbReference type="SAM" id="SignalP"/>
    </source>
</evidence>
<comment type="subcellular location">
    <subcellularLocation>
        <location evidence="1">Cell membrane</location>
    </subcellularLocation>
</comment>
<accession>A0A1C3KP52</accession>
<gene>
    <name evidence="6" type="primary">PowCR01_050013500</name>
    <name evidence="6" type="ORF">POWCR01_050013500</name>
</gene>
<dbReference type="VEuPathDB" id="PlasmoDB:POWCR01_050013500"/>
<dbReference type="OrthoDB" id="6090599at2759"/>
<dbReference type="AlphaFoldDB" id="A0A1C3KP52"/>
<protein>
    <recommendedName>
        <fullName evidence="8">Thrombospondin-related protein 1</fullName>
    </recommendedName>
</protein>
<organism evidence="6 7">
    <name type="scientific">Plasmodium ovale</name>
    <name type="common">malaria parasite P. ovale</name>
    <dbReference type="NCBI Taxonomy" id="36330"/>
    <lineage>
        <taxon>Eukaryota</taxon>
        <taxon>Sar</taxon>
        <taxon>Alveolata</taxon>
        <taxon>Apicomplexa</taxon>
        <taxon>Aconoidasida</taxon>
        <taxon>Haemosporida</taxon>
        <taxon>Plasmodiidae</taxon>
        <taxon>Plasmodium</taxon>
        <taxon>Plasmodium (Plasmodium)</taxon>
    </lineage>
</organism>
<evidence type="ECO:0000313" key="7">
    <source>
        <dbReference type="Proteomes" id="UP000243200"/>
    </source>
</evidence>
<evidence type="ECO:0000256" key="1">
    <source>
        <dbReference type="ARBA" id="ARBA00004236"/>
    </source>
</evidence>
<evidence type="ECO:0000256" key="2">
    <source>
        <dbReference type="ARBA" id="ARBA00022475"/>
    </source>
</evidence>
<keyword evidence="4" id="KW-0812">Transmembrane</keyword>
<sequence length="777" mass="89276">MHKGHFYCRVLLFPLLLGCYPGVAADTTQWDSCPLKRKTPSYCKHNGGFDQISLAHLFHDENAINNFSEDYNTLHIWEKELNGKDSYGESTDEYAHSWMHTRTEEGHVTLLFKSILIRLNDMAFFQMCFSLLGIESFHCSNKGNVTLGGSKRKSENRKHAEKELSNGVYDRFLKLSYAMFAKVSWNISLHKIVHISLQCVKKGFIEKKRIMKEKEENDEVKDKDGQEGQKGQEGQEGQEGQKGQEGQEGQEGQKGVQVKEGKENIKSNTLQYFTCFLDKAAENINAVNEINRWVNPITKSCYCSEENAEPCSMENIADSNFVDHLMNNEVCNVKDAPFNEDVYIALSNFNILECKHYNRKVEKKIAIQRLYNFCKNGFRTWDNKLLYEYGNCHMTSSLKEKNKNVCIKKCNDIKTLCTNKKVDFYSYENCKKYYEHNVTMKNVYTSTFLFFEQNCSYNDPTNHGIVLCKHKEIECHFSNWTEWTSCTKTCKINEFDTHAIKTRTRFILKNAIFSGKYCNVIADDTYNLKEVTTCFELPYCEEKLNIKRTKRNISPFVIPLEEVEKANTLKELNADDNEMINDNILSNEMDALTDCKVTDMFIYKNSMGYNEKNKACSCPIYESPCYFKDVYTSQSWKTSMEKMCKYNPNLNVVTADFIIINCNMLISIKKKEIAINTYLAMTFDCHSSLFQYLFCSKTKDSAKTNFIYLVLTFVLGTISAVYLIHLAITDSDCCRAILLGFTSGRRGNKGEHAKASGKDDLISEKVGDTGNASSGSK</sequence>
<evidence type="ECO:0008006" key="8">
    <source>
        <dbReference type="Google" id="ProtNLM"/>
    </source>
</evidence>
<evidence type="ECO:0000256" key="3">
    <source>
        <dbReference type="SAM" id="MobiDB-lite"/>
    </source>
</evidence>
<evidence type="ECO:0000256" key="4">
    <source>
        <dbReference type="SAM" id="Phobius"/>
    </source>
</evidence>
<dbReference type="InterPro" id="IPR000884">
    <property type="entry name" value="TSP1_rpt"/>
</dbReference>
<feature type="chain" id="PRO_5008677931" description="Thrombospondin-related protein 1" evidence="5">
    <location>
        <begin position="26"/>
        <end position="777"/>
    </location>
</feature>
<dbReference type="SUPFAM" id="SSF82895">
    <property type="entry name" value="TSP-1 type 1 repeat"/>
    <property type="match status" value="1"/>
</dbReference>
<dbReference type="EMBL" id="LT594509">
    <property type="protein sequence ID" value="SBT75843.1"/>
    <property type="molecule type" value="Genomic_DNA"/>
</dbReference>
<feature type="region of interest" description="Disordered" evidence="3">
    <location>
        <begin position="214"/>
        <end position="260"/>
    </location>
</feature>
<feature type="transmembrane region" description="Helical" evidence="4">
    <location>
        <begin position="706"/>
        <end position="728"/>
    </location>
</feature>
<dbReference type="InterPro" id="IPR036383">
    <property type="entry name" value="TSP1_rpt_sf"/>
</dbReference>
<evidence type="ECO:0000313" key="6">
    <source>
        <dbReference type="EMBL" id="SBT75843.1"/>
    </source>
</evidence>
<dbReference type="VEuPathDB" id="PlasmoDB:PocGH01_05018100"/>
<dbReference type="Gene3D" id="2.20.100.10">
    <property type="entry name" value="Thrombospondin type-1 (TSP1) repeat"/>
    <property type="match status" value="1"/>
</dbReference>
<dbReference type="Proteomes" id="UP000243200">
    <property type="component" value="Chromosome 5"/>
</dbReference>
<feature type="signal peptide" evidence="5">
    <location>
        <begin position="1"/>
        <end position="25"/>
    </location>
</feature>
<dbReference type="GO" id="GO:0005886">
    <property type="term" value="C:plasma membrane"/>
    <property type="evidence" value="ECO:0007669"/>
    <property type="project" value="UniProtKB-SubCell"/>
</dbReference>
<proteinExistence type="predicted"/>